<dbReference type="PANTHER" id="PTHR43690:SF18">
    <property type="entry name" value="INSULIN-DEGRADING ENZYME-RELATED"/>
    <property type="match status" value="1"/>
</dbReference>
<evidence type="ECO:0000256" key="4">
    <source>
        <dbReference type="ARBA" id="ARBA00022801"/>
    </source>
</evidence>
<evidence type="ECO:0000256" key="5">
    <source>
        <dbReference type="ARBA" id="ARBA00022833"/>
    </source>
</evidence>
<dbReference type="InterPro" id="IPR011765">
    <property type="entry name" value="Pept_M16_N"/>
</dbReference>
<feature type="compositionally biased region" description="Acidic residues" evidence="7">
    <location>
        <begin position="121"/>
        <end position="144"/>
    </location>
</feature>
<dbReference type="FunFam" id="3.30.830.10:FF:000005">
    <property type="entry name" value="nardilysin isoform X1"/>
    <property type="match status" value="1"/>
</dbReference>
<keyword evidence="13" id="KW-1185">Reference proteome</keyword>
<evidence type="ECO:0000259" key="9">
    <source>
        <dbReference type="Pfam" id="PF05193"/>
    </source>
</evidence>
<evidence type="ECO:0000256" key="1">
    <source>
        <dbReference type="ARBA" id="ARBA00007261"/>
    </source>
</evidence>
<dbReference type="PANTHER" id="PTHR43690">
    <property type="entry name" value="NARDILYSIN"/>
    <property type="match status" value="1"/>
</dbReference>
<evidence type="ECO:0000313" key="12">
    <source>
        <dbReference type="EMBL" id="KAH7285475.1"/>
    </source>
</evidence>
<evidence type="ECO:0000256" key="7">
    <source>
        <dbReference type="SAM" id="MobiDB-lite"/>
    </source>
</evidence>
<comment type="similarity">
    <text evidence="1">Belongs to the peptidase M16 family.</text>
</comment>
<accession>A0A8T2QPQ3</accession>
<dbReference type="FunFam" id="3.30.830.10:FF:000003">
    <property type="entry name" value="Insulin-degrading enzyme"/>
    <property type="match status" value="1"/>
</dbReference>
<keyword evidence="3" id="KW-0479">Metal-binding</keyword>
<evidence type="ECO:0000313" key="13">
    <source>
        <dbReference type="Proteomes" id="UP000825935"/>
    </source>
</evidence>
<dbReference type="InterPro" id="IPR050626">
    <property type="entry name" value="Peptidase_M16"/>
</dbReference>
<evidence type="ECO:0000256" key="3">
    <source>
        <dbReference type="ARBA" id="ARBA00022723"/>
    </source>
</evidence>
<dbReference type="GO" id="GO:0046872">
    <property type="term" value="F:metal ion binding"/>
    <property type="evidence" value="ECO:0007669"/>
    <property type="project" value="UniProtKB-KW"/>
</dbReference>
<name>A0A8T2QPQ3_CERRI</name>
<protein>
    <recommendedName>
        <fullName evidence="14">Nardilysin</fullName>
    </recommendedName>
</protein>
<dbReference type="EMBL" id="CM035438">
    <property type="protein sequence ID" value="KAH7285475.1"/>
    <property type="molecule type" value="Genomic_DNA"/>
</dbReference>
<dbReference type="Proteomes" id="UP000825935">
    <property type="component" value="Chromosome 33"/>
</dbReference>
<dbReference type="Pfam" id="PF05193">
    <property type="entry name" value="Peptidase_M16_C"/>
    <property type="match status" value="1"/>
</dbReference>
<dbReference type="OMA" id="INQVMEH"/>
<dbReference type="AlphaFoldDB" id="A0A8T2QPQ3"/>
<dbReference type="Gene3D" id="3.30.830.10">
    <property type="entry name" value="Metalloenzyme, LuxS/M16 peptidase-like"/>
    <property type="match status" value="4"/>
</dbReference>
<keyword evidence="5" id="KW-0862">Zinc</keyword>
<dbReference type="InterPro" id="IPR032632">
    <property type="entry name" value="Peptidase_M16_M"/>
</dbReference>
<dbReference type="InterPro" id="IPR007863">
    <property type="entry name" value="Peptidase_M16_C"/>
</dbReference>
<dbReference type="Pfam" id="PF22456">
    <property type="entry name" value="PqqF-like_C_4"/>
    <property type="match status" value="1"/>
</dbReference>
<proteinExistence type="inferred from homology"/>
<organism evidence="12 13">
    <name type="scientific">Ceratopteris richardii</name>
    <name type="common">Triangle waterfern</name>
    <dbReference type="NCBI Taxonomy" id="49495"/>
    <lineage>
        <taxon>Eukaryota</taxon>
        <taxon>Viridiplantae</taxon>
        <taxon>Streptophyta</taxon>
        <taxon>Embryophyta</taxon>
        <taxon>Tracheophyta</taxon>
        <taxon>Polypodiopsida</taxon>
        <taxon>Polypodiidae</taxon>
        <taxon>Polypodiales</taxon>
        <taxon>Pteridineae</taxon>
        <taxon>Pteridaceae</taxon>
        <taxon>Parkerioideae</taxon>
        <taxon>Ceratopteris</taxon>
    </lineage>
</organism>
<sequence length="1102" mass="126022">MVVIQAHRCLCALHPKSIVSPTRLFYTSSTRTLQGILTHPVRRSGQPLQSYTQITLSLKSMGAEVTVSSLAANLEQPKCTVIKSPSDEREYEILHLPNGLCALLIHDPKITDESGAHGNNEEGDDEEEYDDDNDSDSDEYEDEDCLDCAQNGGCAMHNDTSECGSAQNHDSGSTKKMAAAALSVGVGSFADPKDAQGLFHFLEHMLFMGSSKFPDENEYDSFLSKHGGSSNAFTETEHTCYYFEVNHKFLKPALDRFSQFFISPLIKGEAMEREVQAVDSEFEGHLQSDGVRLSQLQCNTADQHHPFNCFSWGNRKSLSEPVARGVDMRGKLLEMYDKYYHAGRMKLTVVSGEPLETLKSWVTELFNGIRPGFGSPLHFEWEGPVWEPGKLYRVKSVKDQHFISIIWPFPCLKDAYLKKPYDYISHLVGHEGTGSLFSLLKHHGWATHLSAGVGEGGFERCSAGYMFNVNIYLTDSGLDQVDNVIDLLYQYLKMLRDIGPQEWVHEEIQAMTNMEFQFVEEIHPDTYAVNLATNMHLYPEKHVIYGDFALEMWDPNLVQSMLNLMVPTNMRLDIVTKCFDEKATNVQTEPWFEFPYVVEDIPHETMARWENPKCVNPMLHMPLVNEFIPTDFSIRNGNFDGMDVESPPRVIKNDSLLKLWYKPDTKFQTPRTNAYFRVSCLGALDTVRGYVLTELYVKLLKDALNEMLYLANVAKLESSLSFVSDGLELKLYGFSHKLPVLASRIASFVKSFVPTSERFQVMKEELTRAYRNANMKPSKHSTYLRLQILKERSFEIEDRKDVLNELCVDDVISFTPTLLGRIFIEAFLHGNLSEEEAVTIARVFKDSLASDPLPNAGEPKERILKVPLGLTFIHNTDAINPVEENSAVELYFQIDQDDGERSLRMRAVYDLFESIISEPYFNELRTQEQLGYSLSSTARLTYRILGFSFRVISAKYSPPYVIERIEKFIKTFRKHLDDMTDEEFQSYVDALIEVKMESDHNLMEETDRLWLQIAEKRYIFDISKREAEELRSITKAEVMNLYDTYFTVKSPCLRKLMVCVWGSNARGEDHILKKKSLRNNEVITIDNLSEFKNNNEFYPALC</sequence>
<evidence type="ECO:0008006" key="14">
    <source>
        <dbReference type="Google" id="ProtNLM"/>
    </source>
</evidence>
<feature type="domain" description="Peptidase M16 C-terminal" evidence="9">
    <location>
        <begin position="330"/>
        <end position="510"/>
    </location>
</feature>
<dbReference type="InterPro" id="IPR054734">
    <property type="entry name" value="PqqF-like_C_4"/>
</dbReference>
<feature type="region of interest" description="Disordered" evidence="7">
    <location>
        <begin position="112"/>
        <end position="144"/>
    </location>
</feature>
<evidence type="ECO:0000259" key="10">
    <source>
        <dbReference type="Pfam" id="PF16187"/>
    </source>
</evidence>
<dbReference type="Pfam" id="PF16187">
    <property type="entry name" value="Peptidase_M16_M"/>
    <property type="match status" value="1"/>
</dbReference>
<keyword evidence="6" id="KW-0482">Metalloprotease</keyword>
<reference evidence="12" key="1">
    <citation type="submission" date="2021-08" db="EMBL/GenBank/DDBJ databases">
        <title>WGS assembly of Ceratopteris richardii.</title>
        <authorList>
            <person name="Marchant D.B."/>
            <person name="Chen G."/>
            <person name="Jenkins J."/>
            <person name="Shu S."/>
            <person name="Leebens-Mack J."/>
            <person name="Grimwood J."/>
            <person name="Schmutz J."/>
            <person name="Soltis P."/>
            <person name="Soltis D."/>
            <person name="Chen Z.-H."/>
        </authorList>
    </citation>
    <scope>NUCLEOTIDE SEQUENCE</scope>
    <source>
        <strain evidence="12">Whitten #5841</strain>
        <tissue evidence="12">Leaf</tissue>
    </source>
</reference>
<dbReference type="GO" id="GO:0008237">
    <property type="term" value="F:metallopeptidase activity"/>
    <property type="evidence" value="ECO:0007669"/>
    <property type="project" value="UniProtKB-KW"/>
</dbReference>
<feature type="domain" description="Peptidase M16 N-terminal" evidence="8">
    <location>
        <begin position="173"/>
        <end position="299"/>
    </location>
</feature>
<dbReference type="Pfam" id="PF00675">
    <property type="entry name" value="Peptidase_M16"/>
    <property type="match status" value="1"/>
</dbReference>
<dbReference type="SUPFAM" id="SSF63411">
    <property type="entry name" value="LuxS/MPP-like metallohydrolase"/>
    <property type="match status" value="4"/>
</dbReference>
<evidence type="ECO:0000259" key="8">
    <source>
        <dbReference type="Pfam" id="PF00675"/>
    </source>
</evidence>
<evidence type="ECO:0000259" key="11">
    <source>
        <dbReference type="Pfam" id="PF22456"/>
    </source>
</evidence>
<keyword evidence="2" id="KW-0645">Protease</keyword>
<evidence type="ECO:0000256" key="6">
    <source>
        <dbReference type="ARBA" id="ARBA00023049"/>
    </source>
</evidence>
<feature type="domain" description="Coenzyme PQQ synthesis protein F-like C-terminal lobe" evidence="11">
    <location>
        <begin position="911"/>
        <end position="1010"/>
    </location>
</feature>
<gene>
    <name evidence="12" type="ORF">KP509_33G029900</name>
</gene>
<evidence type="ECO:0000256" key="2">
    <source>
        <dbReference type="ARBA" id="ARBA00022670"/>
    </source>
</evidence>
<dbReference type="GO" id="GO:0005829">
    <property type="term" value="C:cytosol"/>
    <property type="evidence" value="ECO:0007669"/>
    <property type="project" value="TreeGrafter"/>
</dbReference>
<dbReference type="GO" id="GO:0006508">
    <property type="term" value="P:proteolysis"/>
    <property type="evidence" value="ECO:0007669"/>
    <property type="project" value="UniProtKB-KW"/>
</dbReference>
<dbReference type="OrthoDB" id="952271at2759"/>
<comment type="caution">
    <text evidence="12">The sequence shown here is derived from an EMBL/GenBank/DDBJ whole genome shotgun (WGS) entry which is preliminary data.</text>
</comment>
<feature type="domain" description="Peptidase M16 middle/third" evidence="10">
    <location>
        <begin position="516"/>
        <end position="799"/>
    </location>
</feature>
<keyword evidence="4" id="KW-0378">Hydrolase</keyword>
<dbReference type="InterPro" id="IPR011249">
    <property type="entry name" value="Metalloenz_LuxS/M16"/>
</dbReference>